<feature type="domain" description="Penicillin-binding protein dimerisation" evidence="6">
    <location>
        <begin position="151"/>
        <end position="315"/>
    </location>
</feature>
<dbReference type="InterPro" id="IPR005311">
    <property type="entry name" value="PBP_dimer"/>
</dbReference>
<evidence type="ECO:0000259" key="5">
    <source>
        <dbReference type="Pfam" id="PF00905"/>
    </source>
</evidence>
<organism evidence="8 9">
    <name type="scientific">Cryptosporangium japonicum</name>
    <dbReference type="NCBI Taxonomy" id="80872"/>
    <lineage>
        <taxon>Bacteria</taxon>
        <taxon>Bacillati</taxon>
        <taxon>Actinomycetota</taxon>
        <taxon>Actinomycetes</taxon>
        <taxon>Cryptosporangiales</taxon>
        <taxon>Cryptosporangiaceae</taxon>
        <taxon>Cryptosporangium</taxon>
    </lineage>
</organism>
<sequence length="625" mass="64761">MNVLKGRAVLAALGVVAALALTACSGDNDPEPTVDAFLKNWRQGQLDKTRFVDPDGKSVPGAHVTAQLAKLTGELAAAPAKLERSGDATVKDGRAVSPVTVTWTLPGPVTWSYRTDVRLRERDDSWDVVWEPALVHKQLKTGDTLGTKRAEAPRSGILDGAGSPIVSPRPVVTVLLDPAKVTDPAAAVKQLSAAFATIDTEVDLADLPARLAKAKPGIAVDVVVLRQEAYDKIAAQLDAITGATLVKSTRDLAPTRQFARALLGSVSDATEEDLKEKPALYAVGDHVGHGGLQAAFDQRLRGIPGVTVVVDPAGTELFTSAPKPGQPVRTTLDQRVQTAADAALADLPQQSALVAIRVSDGSVIAAANGPDGGSFNAAFEAKVPPGSTFKMVSALGLLDQGAVTADQTVACPSHLAAGGRDFKNFDDFELGDVPFRTDFAKSCNTAFVALAPKLGPDGLADAGRLLGLESDYALGLPAFSGKVSTGGDAAERAAAAFGQGRTVVSPLAMASATAAVASGRWTPPTLTGKSDVAPGPQLKPAAVEPLRTMMRQVVTDGTATSLRDVPGSPVFGKTGTAEFDNNPEHAHAWWVGWQGDIAFAVFVENGGHSSSVSVPVAEKFLRGLT</sequence>
<evidence type="ECO:0000256" key="2">
    <source>
        <dbReference type="ARBA" id="ARBA00007171"/>
    </source>
</evidence>
<dbReference type="RefSeq" id="WP_344653532.1">
    <property type="nucleotide sequence ID" value="NZ_BAAAGX010000033.1"/>
</dbReference>
<dbReference type="SUPFAM" id="SSF56519">
    <property type="entry name" value="Penicillin binding protein dimerisation domain"/>
    <property type="match status" value="1"/>
</dbReference>
<keyword evidence="3" id="KW-0472">Membrane</keyword>
<evidence type="ECO:0000256" key="3">
    <source>
        <dbReference type="ARBA" id="ARBA00023136"/>
    </source>
</evidence>
<feature type="chain" id="PRO_5047394673" evidence="4">
    <location>
        <begin position="26"/>
        <end position="625"/>
    </location>
</feature>
<evidence type="ECO:0000313" key="8">
    <source>
        <dbReference type="EMBL" id="GAA0274909.1"/>
    </source>
</evidence>
<name>A0ABN0V4H9_9ACTN</name>
<feature type="domain" description="NTF2-like N-terminal transpeptidase" evidence="7">
    <location>
        <begin position="30"/>
        <end position="142"/>
    </location>
</feature>
<dbReference type="Proteomes" id="UP001500967">
    <property type="component" value="Unassembled WGS sequence"/>
</dbReference>
<keyword evidence="9" id="KW-1185">Reference proteome</keyword>
<reference evidence="8 9" key="1">
    <citation type="journal article" date="2019" name="Int. J. Syst. Evol. Microbiol.">
        <title>The Global Catalogue of Microorganisms (GCM) 10K type strain sequencing project: providing services to taxonomists for standard genome sequencing and annotation.</title>
        <authorList>
            <consortium name="The Broad Institute Genomics Platform"/>
            <consortium name="The Broad Institute Genome Sequencing Center for Infectious Disease"/>
            <person name="Wu L."/>
            <person name="Ma J."/>
        </authorList>
    </citation>
    <scope>NUCLEOTIDE SEQUENCE [LARGE SCALE GENOMIC DNA]</scope>
    <source>
        <strain evidence="8 9">JCM 10425</strain>
    </source>
</reference>
<dbReference type="PROSITE" id="PS51257">
    <property type="entry name" value="PROKAR_LIPOPROTEIN"/>
    <property type="match status" value="1"/>
</dbReference>
<evidence type="ECO:0000259" key="6">
    <source>
        <dbReference type="Pfam" id="PF03717"/>
    </source>
</evidence>
<dbReference type="Pfam" id="PF03717">
    <property type="entry name" value="PBP_dimer"/>
    <property type="match status" value="1"/>
</dbReference>
<protein>
    <submittedName>
        <fullName evidence="8">Penicillin-binding transpeptidase domain-containing protein</fullName>
    </submittedName>
</protein>
<dbReference type="Gene3D" id="3.40.710.10">
    <property type="entry name" value="DD-peptidase/beta-lactamase superfamily"/>
    <property type="match status" value="1"/>
</dbReference>
<comment type="subcellular location">
    <subcellularLocation>
        <location evidence="1">Membrane</location>
    </subcellularLocation>
</comment>
<gene>
    <name evidence="8" type="ORF">GCM10009539_73310</name>
</gene>
<dbReference type="InterPro" id="IPR050515">
    <property type="entry name" value="Beta-lactam/transpept"/>
</dbReference>
<dbReference type="Pfam" id="PF00905">
    <property type="entry name" value="Transpeptidase"/>
    <property type="match status" value="1"/>
</dbReference>
<keyword evidence="4" id="KW-0732">Signal</keyword>
<comment type="similarity">
    <text evidence="2">Belongs to the transpeptidase family.</text>
</comment>
<dbReference type="EMBL" id="BAAAGX010000033">
    <property type="protein sequence ID" value="GAA0274909.1"/>
    <property type="molecule type" value="Genomic_DNA"/>
</dbReference>
<feature type="domain" description="Penicillin-binding protein transpeptidase" evidence="5">
    <location>
        <begin position="353"/>
        <end position="621"/>
    </location>
</feature>
<dbReference type="InterPro" id="IPR001460">
    <property type="entry name" value="PCN-bd_Tpept"/>
</dbReference>
<dbReference type="InterPro" id="IPR007887">
    <property type="entry name" value="MecA_N"/>
</dbReference>
<evidence type="ECO:0000259" key="7">
    <source>
        <dbReference type="Pfam" id="PF05223"/>
    </source>
</evidence>
<evidence type="ECO:0000313" key="9">
    <source>
        <dbReference type="Proteomes" id="UP001500967"/>
    </source>
</evidence>
<dbReference type="Pfam" id="PF05223">
    <property type="entry name" value="MecA_N"/>
    <property type="match status" value="1"/>
</dbReference>
<dbReference type="PANTHER" id="PTHR30627">
    <property type="entry name" value="PEPTIDOGLYCAN D,D-TRANSPEPTIDASE"/>
    <property type="match status" value="1"/>
</dbReference>
<dbReference type="Gene3D" id="3.90.1310.10">
    <property type="entry name" value="Penicillin-binding protein 2a (Domain 2)"/>
    <property type="match status" value="1"/>
</dbReference>
<comment type="caution">
    <text evidence="8">The sequence shown here is derived from an EMBL/GenBank/DDBJ whole genome shotgun (WGS) entry which is preliminary data.</text>
</comment>
<dbReference type="InterPro" id="IPR012338">
    <property type="entry name" value="Beta-lactam/transpept-like"/>
</dbReference>
<dbReference type="SUPFAM" id="SSF56601">
    <property type="entry name" value="beta-lactamase/transpeptidase-like"/>
    <property type="match status" value="1"/>
</dbReference>
<dbReference type="PANTHER" id="PTHR30627:SF24">
    <property type="entry name" value="PENICILLIN-BINDING PROTEIN 4B"/>
    <property type="match status" value="1"/>
</dbReference>
<feature type="signal peptide" evidence="4">
    <location>
        <begin position="1"/>
        <end position="25"/>
    </location>
</feature>
<evidence type="ECO:0000256" key="4">
    <source>
        <dbReference type="SAM" id="SignalP"/>
    </source>
</evidence>
<dbReference type="InterPro" id="IPR036138">
    <property type="entry name" value="PBP_dimer_sf"/>
</dbReference>
<evidence type="ECO:0000256" key="1">
    <source>
        <dbReference type="ARBA" id="ARBA00004370"/>
    </source>
</evidence>
<accession>A0ABN0V4H9</accession>
<proteinExistence type="inferred from homology"/>